<dbReference type="Gene3D" id="2.60.120.200">
    <property type="match status" value="4"/>
</dbReference>
<dbReference type="Gene3D" id="3.40.50.410">
    <property type="entry name" value="von Willebrand factor, type A domain"/>
    <property type="match status" value="4"/>
</dbReference>
<feature type="domain" description="VWFA" evidence="3">
    <location>
        <begin position="676"/>
        <end position="842"/>
    </location>
</feature>
<feature type="chain" id="PRO_5043617162" description="VWFA domain-containing protein" evidence="2">
    <location>
        <begin position="18"/>
        <end position="1692"/>
    </location>
</feature>
<dbReference type="Pfam" id="PF13385">
    <property type="entry name" value="Laminin_G_3"/>
    <property type="match status" value="4"/>
</dbReference>
<dbReference type="InterPro" id="IPR036465">
    <property type="entry name" value="vWFA_dom_sf"/>
</dbReference>
<evidence type="ECO:0000313" key="4">
    <source>
        <dbReference type="EMBL" id="CAH3108866.1"/>
    </source>
</evidence>
<gene>
    <name evidence="4" type="ORF">PMEA_00002738</name>
</gene>
<dbReference type="CDD" id="cd01450">
    <property type="entry name" value="vWFA_subfamily_ECM"/>
    <property type="match status" value="1"/>
</dbReference>
<feature type="non-terminal residue" evidence="4">
    <location>
        <position position="1692"/>
    </location>
</feature>
<name>A0AAU9WFM7_9CNID</name>
<evidence type="ECO:0000256" key="2">
    <source>
        <dbReference type="SAM" id="SignalP"/>
    </source>
</evidence>
<keyword evidence="5" id="KW-1185">Reference proteome</keyword>
<dbReference type="PANTHER" id="PTHR47635:SF2">
    <property type="entry name" value="LAMG-LIKE JELLYROLL FOLD DOMAIN-CONTAINING PROTEIN"/>
    <property type="match status" value="1"/>
</dbReference>
<feature type="region of interest" description="Disordered" evidence="1">
    <location>
        <begin position="639"/>
        <end position="668"/>
    </location>
</feature>
<dbReference type="CDD" id="cd01472">
    <property type="entry name" value="vWA_collagen"/>
    <property type="match status" value="2"/>
</dbReference>
<reference evidence="4 5" key="1">
    <citation type="submission" date="2022-05" db="EMBL/GenBank/DDBJ databases">
        <authorList>
            <consortium name="Genoscope - CEA"/>
            <person name="William W."/>
        </authorList>
    </citation>
    <scope>NUCLEOTIDE SEQUENCE [LARGE SCALE GENOMIC DNA]</scope>
</reference>
<organism evidence="4 5">
    <name type="scientific">Pocillopora meandrina</name>
    <dbReference type="NCBI Taxonomy" id="46732"/>
    <lineage>
        <taxon>Eukaryota</taxon>
        <taxon>Metazoa</taxon>
        <taxon>Cnidaria</taxon>
        <taxon>Anthozoa</taxon>
        <taxon>Hexacorallia</taxon>
        <taxon>Scleractinia</taxon>
        <taxon>Astrocoeniina</taxon>
        <taxon>Pocilloporidae</taxon>
        <taxon>Pocillopora</taxon>
    </lineage>
</organism>
<evidence type="ECO:0000256" key="1">
    <source>
        <dbReference type="SAM" id="MobiDB-lite"/>
    </source>
</evidence>
<dbReference type="Proteomes" id="UP001159428">
    <property type="component" value="Unassembled WGS sequence"/>
</dbReference>
<keyword evidence="2" id="KW-0732">Signal</keyword>
<feature type="domain" description="VWFA" evidence="3">
    <location>
        <begin position="1591"/>
        <end position="1692"/>
    </location>
</feature>
<dbReference type="SUPFAM" id="SSF49899">
    <property type="entry name" value="Concanavalin A-like lectins/glucanases"/>
    <property type="match status" value="4"/>
</dbReference>
<dbReference type="InterPro" id="IPR013320">
    <property type="entry name" value="ConA-like_dom_sf"/>
</dbReference>
<evidence type="ECO:0000259" key="3">
    <source>
        <dbReference type="PROSITE" id="PS50234"/>
    </source>
</evidence>
<feature type="domain" description="VWFA" evidence="3">
    <location>
        <begin position="1202"/>
        <end position="1367"/>
    </location>
</feature>
<proteinExistence type="predicted"/>
<dbReference type="SMART" id="SM00327">
    <property type="entry name" value="VWA"/>
    <property type="match status" value="4"/>
</dbReference>
<dbReference type="PANTHER" id="PTHR47635">
    <property type="entry name" value="CUB DOMAIN-CONTAINING PROTEIN"/>
    <property type="match status" value="1"/>
</dbReference>
<sequence length="1692" mass="193366">MLNVNLLFSFRLLVCRARIDLAFVIDASGSVGRANFRRCLTFVKNMARVFTISRSYTRFAVVLYSSRPSKIFGFNRYLNQHSLLRAIGRIRYTGGGTKTGYALTYTYQRLLRYSRRKNKVVVVMTDGRSYDKVQPPALAIRRKGIKILTLGVGKGYSMKQLIQMSSNRRDVFTADFKNLGSVVKIIKRRACKVIKRAVAVYPLNRNTQGRDISFARNLNGRLGRVRFAKGPDNLPGGSIEFFGRSNSYVEFPNRGKLDTGRSITLLAWIYHTGRAGPIFNYMPNGWGVHFWMVTPSTLFARFTRRTGRRFTRAIYSRSVKPRKWQFVGATYNYRTGVARLFVNSRFVVSTRVGQIRLATNYPVRMGARIGDRRYFKGRVSCMQVYSQGLNRNQILVRQRRCFRAVRPRPRPVRPVRPTRPKVKTQAVAIFPLNGGTKGRDISNRGNSRGILSYVRPAPGPDGTRDGSYQFYGRSNSYIQFPNRGGLDTKNSISLLAWILHQGRAGPIFNYMPNGWGVHFWMITPRTLFVRFTRRRGRRFTSAVVSRSVIPGRWQFVGATYNGRTGKAKLFVNNKFTARKYIGQIRLATNYPVRMGARIGDGRYFRGRISCMQVYNGALSRWKINSKKRRCFRRSKLRSEYFRPGPRPRPRPRPVPLPRPKPRPRPKPGKVCIAKLDLAFLIDGSGSVGFSNFRRCLVFIQNVIRGFRISQRYTRIAAEVYSSTPRRTFQFTRYSNAYQVLRAVGSIKYPRGGTNTGKALWDVLRYVFRGRTNRKRVLCVLTDGRSQDHVLKPAQALKRANVEVFSVGVGRGYSITQLNQMATDRNHVFTVDFRNLNSIIKAIKKKACKGGQKPPSPHRPSGTLRAVAVYPLNSLTKSRDISFNRNPPGIMSNVRPAPGPDGRRGTSYEFLGRRSSFIQFPNFGKIDTKKSITILAWVYHQGRAGPIFNYHPSAWGVHFWMVGPRALFVRFTKRRTKDFTAALMSRTVKPSHWQYVGASYDHSTGTAKLFVGGRLVSRKRIGRIRLATNYPARMGVRIGDGRYFRGRISCLQVYSAPLNARQIAARAKRCFVPGLPKPRPPPRPTGQLFKRRGCYKDRSRRAMVILLGNLRRRRDAVMRCFLLASRRGYRAFGVQDGGECFSGPQAHRTFNKYGRSGRCKNGRGGPWANDVYIIIRKRPIPRPLPRPRPQPRPALPVCKARLDLGFIVDGSGSVGRANFIRCLNFIKNLVSSFVISPGHSRVGLLIYSQRVIPVFSFGQRPRLRGVLRAISRIRYPGGGTKTGKALSYSRRYLFARSSLRKILILMTDGKSYDRVKKPAAVLRNMGVQVFALGVGKRYSMKQLLQIASNRRHVFTADFRNLGSFVRAIKQKACRDAMSAVAIFPFSKTYRGRELRNRNPPGYPSHVLFTPGPDGLPYGSYYFLGRPNSYVEIPNKGTLDVRNCITILAWIYHEGNAGPIVNYKRNGWGVHLWMVNPRTLFVRYTQRLGRRFTHALAYRGVKPRTWQFVGTSYNRNTGVAKLYINGKMVSRRKIRKISLATNYEIRVGARQGDRRYFRGRIACLQFYSAALTTNMIRRRMRACFRRVCKTKLDLGFVIDGSGSVGPSNFKRCLQFIKNMIRTFVISRGYTRVGAVLYNTRAYKLFGFNRFGNKNQLLSAVSRIRYPRGGTKTGRALSYAYHYLFRRSRRRKMCI</sequence>
<dbReference type="InterPro" id="IPR002035">
    <property type="entry name" value="VWF_A"/>
</dbReference>
<feature type="signal peptide" evidence="2">
    <location>
        <begin position="1"/>
        <end position="17"/>
    </location>
</feature>
<dbReference type="PROSITE" id="PS50234">
    <property type="entry name" value="VWFA"/>
    <property type="match status" value="4"/>
</dbReference>
<comment type="caution">
    <text evidence="4">The sequence shown here is derived from an EMBL/GenBank/DDBJ whole genome shotgun (WGS) entry which is preliminary data.</text>
</comment>
<dbReference type="PRINTS" id="PR00453">
    <property type="entry name" value="VWFADOMAIN"/>
</dbReference>
<feature type="domain" description="VWFA" evidence="3">
    <location>
        <begin position="20"/>
        <end position="186"/>
    </location>
</feature>
<accession>A0AAU9WFM7</accession>
<protein>
    <recommendedName>
        <fullName evidence="3">VWFA domain-containing protein</fullName>
    </recommendedName>
</protein>
<dbReference type="Pfam" id="PF00092">
    <property type="entry name" value="VWA"/>
    <property type="match status" value="4"/>
</dbReference>
<dbReference type="SUPFAM" id="SSF53300">
    <property type="entry name" value="vWA-like"/>
    <property type="match status" value="4"/>
</dbReference>
<dbReference type="EMBL" id="CALNXJ010000011">
    <property type="protein sequence ID" value="CAH3108866.1"/>
    <property type="molecule type" value="Genomic_DNA"/>
</dbReference>
<evidence type="ECO:0000313" key="5">
    <source>
        <dbReference type="Proteomes" id="UP001159428"/>
    </source>
</evidence>